<dbReference type="PRINTS" id="PR00922">
    <property type="entry name" value="DADACBPTASE3"/>
</dbReference>
<dbReference type="GO" id="GO:0000270">
    <property type="term" value="P:peptidoglycan metabolic process"/>
    <property type="evidence" value="ECO:0007669"/>
    <property type="project" value="TreeGrafter"/>
</dbReference>
<dbReference type="InterPro" id="IPR012338">
    <property type="entry name" value="Beta-lactam/transpept-like"/>
</dbReference>
<accession>A0A892ZNR5</accession>
<dbReference type="EMBL" id="CP069798">
    <property type="protein sequence ID" value="QRQ83264.1"/>
    <property type="molecule type" value="Genomic_DNA"/>
</dbReference>
<organism evidence="3 4">
    <name type="scientific">Paralysiella testudinis</name>
    <dbReference type="NCBI Taxonomy" id="2809020"/>
    <lineage>
        <taxon>Bacteria</taxon>
        <taxon>Pseudomonadati</taxon>
        <taxon>Pseudomonadota</taxon>
        <taxon>Betaproteobacteria</taxon>
        <taxon>Neisseriales</taxon>
        <taxon>Neisseriaceae</taxon>
        <taxon>Paralysiella</taxon>
    </lineage>
</organism>
<protein>
    <submittedName>
        <fullName evidence="3">D-alanyl-D-alanine carboxypeptidase/D-alanyl-D-alanine-endopeptidase</fullName>
        <ecNumber evidence="3">3.4.16.4</ecNumber>
    </submittedName>
</protein>
<dbReference type="Gene3D" id="3.40.710.10">
    <property type="entry name" value="DD-peptidase/beta-lactamase superfamily"/>
    <property type="match status" value="2"/>
</dbReference>
<dbReference type="GO" id="GO:0006508">
    <property type="term" value="P:proteolysis"/>
    <property type="evidence" value="ECO:0007669"/>
    <property type="project" value="InterPro"/>
</dbReference>
<dbReference type="EC" id="3.4.16.4" evidence="3"/>
<dbReference type="InterPro" id="IPR000667">
    <property type="entry name" value="Peptidase_S13"/>
</dbReference>
<evidence type="ECO:0000313" key="4">
    <source>
        <dbReference type="Proteomes" id="UP000653156"/>
    </source>
</evidence>
<dbReference type="NCBIfam" id="TIGR00666">
    <property type="entry name" value="PBP4"/>
    <property type="match status" value="1"/>
</dbReference>
<reference evidence="3" key="1">
    <citation type="submission" date="2021-02" db="EMBL/GenBank/DDBJ databases">
        <title>Neisseriaceae sp. 26B isolated from the cloaca of a Common Toad-headed Turtle (Mesoclemmys nasuta).</title>
        <authorList>
            <person name="Spergser J."/>
            <person name="Busse H.-J."/>
        </authorList>
    </citation>
    <scope>NUCLEOTIDE SEQUENCE</scope>
    <source>
        <strain evidence="3">26B</strain>
    </source>
</reference>
<evidence type="ECO:0000256" key="2">
    <source>
        <dbReference type="ARBA" id="ARBA00022801"/>
    </source>
</evidence>
<evidence type="ECO:0000256" key="1">
    <source>
        <dbReference type="ARBA" id="ARBA00006096"/>
    </source>
</evidence>
<gene>
    <name evidence="3" type="primary">dacB</name>
    <name evidence="3" type="ORF">JQU52_04140</name>
</gene>
<dbReference type="PANTHER" id="PTHR30023">
    <property type="entry name" value="D-ALANYL-D-ALANINE CARBOXYPEPTIDASE"/>
    <property type="match status" value="1"/>
</dbReference>
<dbReference type="AlphaFoldDB" id="A0A892ZNR5"/>
<dbReference type="GO" id="GO:0009002">
    <property type="term" value="F:serine-type D-Ala-D-Ala carboxypeptidase activity"/>
    <property type="evidence" value="ECO:0007669"/>
    <property type="project" value="UniProtKB-EC"/>
</dbReference>
<dbReference type="Proteomes" id="UP000653156">
    <property type="component" value="Chromosome"/>
</dbReference>
<dbReference type="Gene3D" id="3.50.80.20">
    <property type="entry name" value="D-Ala-D-Ala carboxypeptidase C, peptidase S13"/>
    <property type="match status" value="1"/>
</dbReference>
<name>A0A892ZNR5_9NEIS</name>
<keyword evidence="3" id="KW-0645">Protease</keyword>
<evidence type="ECO:0000313" key="3">
    <source>
        <dbReference type="EMBL" id="QRQ83264.1"/>
    </source>
</evidence>
<dbReference type="Pfam" id="PF02113">
    <property type="entry name" value="Peptidase_S13"/>
    <property type="match status" value="1"/>
</dbReference>
<keyword evidence="2 3" id="KW-0378">Hydrolase</keyword>
<sequence>MWIQQIFNTLARPIIPIIKNKITRRRAADSTASTTRRANAVRLFFRTGISGRRAAALAWLCLLTTPAVALDFGRIPPEEVALYVQDLHTGQVLLQHRADASMNPASTMKLVTTFAALRALGPDYRWHTEFKSDAPVRDGVLQGNLYWQGSGSPVFDQPDLQDMQAQLRLLGISRIGGQVVLDRSVWGSSGSADGFEADEGALFVTPPDPHMVAYKVLWATAGIDAEGNPQFDLNPPLADTPRDIQVAVANRPARCGKLANYLSIQHLNGVLQFRGRLPQSCVGEKMFVNLFDAPTFARQSFSGHWLATGGNAVTFAEGRTPPQARTLAANNSKPLAEVLTDMNKFSNNLIARSVFLAIGEHEAAGKHTVQNAKGAVRRQLVAAGLDDEALVLENGSGLSRRERLTARFMGQMLQQAWQSPFQAAFINTLPIGGHDGTLKGRFKNSGGGLRLKTGTLQNVRALAGYWLPENPQQHPLALVVIINSERSGGYLPDMDKLVERVLNDTQALEKTLP</sequence>
<dbReference type="PANTHER" id="PTHR30023:SF0">
    <property type="entry name" value="PENICILLIN-SENSITIVE CARBOXYPEPTIDASE A"/>
    <property type="match status" value="1"/>
</dbReference>
<dbReference type="KEGG" id="ptes:JQU52_04140"/>
<keyword evidence="4" id="KW-1185">Reference proteome</keyword>
<dbReference type="SUPFAM" id="SSF56601">
    <property type="entry name" value="beta-lactamase/transpeptidase-like"/>
    <property type="match status" value="1"/>
</dbReference>
<keyword evidence="3" id="KW-0121">Carboxypeptidase</keyword>
<comment type="similarity">
    <text evidence="1">Belongs to the peptidase S13 family.</text>
</comment>
<proteinExistence type="inferred from homology"/>